<evidence type="ECO:0000256" key="7">
    <source>
        <dbReference type="ARBA" id="ARBA00022857"/>
    </source>
</evidence>
<evidence type="ECO:0000313" key="14">
    <source>
        <dbReference type="EMBL" id="PLR84108.1"/>
    </source>
</evidence>
<organism evidence="14 16">
    <name type="scientific">Bacillus canaveralius</name>
    <dbReference type="NCBI Taxonomy" id="1403243"/>
    <lineage>
        <taxon>Bacteria</taxon>
        <taxon>Bacillati</taxon>
        <taxon>Bacillota</taxon>
        <taxon>Bacilli</taxon>
        <taxon>Bacillales</taxon>
        <taxon>Bacillaceae</taxon>
        <taxon>Bacillus</taxon>
    </lineage>
</organism>
<evidence type="ECO:0000256" key="3">
    <source>
        <dbReference type="ARBA" id="ARBA00007870"/>
    </source>
</evidence>
<evidence type="ECO:0000256" key="4">
    <source>
        <dbReference type="ARBA" id="ARBA00013014"/>
    </source>
</evidence>
<dbReference type="EMBL" id="PGVD01000033">
    <property type="protein sequence ID" value="PLR96246.1"/>
    <property type="molecule type" value="Genomic_DNA"/>
</dbReference>
<comment type="similarity">
    <text evidence="3 11">Belongs to the ketopantoate reductase family.</text>
</comment>
<comment type="caution">
    <text evidence="14">The sequence shown here is derived from an EMBL/GenBank/DDBJ whole genome shotgun (WGS) entry which is preliminary data.</text>
</comment>
<evidence type="ECO:0000313" key="15">
    <source>
        <dbReference type="EMBL" id="PLR96246.1"/>
    </source>
</evidence>
<accession>A0A2N5GNM6</accession>
<reference evidence="14 16" key="1">
    <citation type="submission" date="2017-11" db="EMBL/GenBank/DDBJ databases">
        <title>Comparitive Functional Genomics of Dry Heat Resistant strains isolated from the Viking Spacecraft.</title>
        <authorList>
            <person name="Seuylemezian A."/>
            <person name="Cooper K."/>
            <person name="Vaishampayan P."/>
        </authorList>
    </citation>
    <scope>NUCLEOTIDE SEQUENCE [LARGE SCALE GENOMIC DNA]</scope>
    <source>
        <strain evidence="14 16">M4.6</strain>
    </source>
</reference>
<dbReference type="Pfam" id="PF08546">
    <property type="entry name" value="ApbA_C"/>
    <property type="match status" value="1"/>
</dbReference>
<evidence type="ECO:0000256" key="9">
    <source>
        <dbReference type="ARBA" id="ARBA00032024"/>
    </source>
</evidence>
<keyword evidence="8 11" id="KW-0560">Oxidoreductase</keyword>
<dbReference type="UniPathway" id="UPA00028">
    <property type="reaction ID" value="UER00004"/>
</dbReference>
<feature type="domain" description="Ketopantoate reductase C-terminal" evidence="13">
    <location>
        <begin position="173"/>
        <end position="293"/>
    </location>
</feature>
<dbReference type="InterPro" id="IPR036291">
    <property type="entry name" value="NAD(P)-bd_dom_sf"/>
</dbReference>
<dbReference type="EC" id="1.1.1.169" evidence="4 11"/>
<dbReference type="EMBL" id="PGVA01000014">
    <property type="protein sequence ID" value="PLR84108.1"/>
    <property type="molecule type" value="Genomic_DNA"/>
</dbReference>
<keyword evidence="7 11" id="KW-0521">NADP</keyword>
<dbReference type="InterPro" id="IPR013332">
    <property type="entry name" value="KPR_N"/>
</dbReference>
<dbReference type="GO" id="GO:0050661">
    <property type="term" value="F:NADP binding"/>
    <property type="evidence" value="ECO:0007669"/>
    <property type="project" value="TreeGrafter"/>
</dbReference>
<dbReference type="InterPro" id="IPR008927">
    <property type="entry name" value="6-PGluconate_DH-like_C_sf"/>
</dbReference>
<evidence type="ECO:0000313" key="16">
    <source>
        <dbReference type="Proteomes" id="UP000234951"/>
    </source>
</evidence>
<dbReference type="InterPro" id="IPR003710">
    <property type="entry name" value="ApbA"/>
</dbReference>
<proteinExistence type="inferred from homology"/>
<dbReference type="Proteomes" id="UP000235114">
    <property type="component" value="Unassembled WGS sequence"/>
</dbReference>
<feature type="domain" description="Ketopantoate reductase N-terminal" evidence="12">
    <location>
        <begin position="3"/>
        <end position="148"/>
    </location>
</feature>
<evidence type="ECO:0000313" key="17">
    <source>
        <dbReference type="Proteomes" id="UP000235114"/>
    </source>
</evidence>
<sequence>MKIGIIGAGSIGLLFGYYLQSYHHVTIYTNSVEQAEAIRAAKLSCVKNGQPDSVPIEALPFSSWNGEDELTVIAVKAYQLPAVLEQIKLKSSNSGSFLFLQNGMGHLRWLDELSAENIYAGSVEHGAYRTGQASVNHTGTGVTKVAVFKGSDFLLRKMIAPLSGEFPFVLEDNVEKMLISKLIVNAVINPLTAVLNVRNGQLIENPYYYRLLQKMFSEIKTILDLHDADSHYQNVLRICNKTAFNYSSMLTDIKNGRMTEIDSILGYIVAEAERKKIEAPLVDAFFQCIKGKEYGGEGI</sequence>
<keyword evidence="17" id="KW-1185">Reference proteome</keyword>
<evidence type="ECO:0000256" key="5">
    <source>
        <dbReference type="ARBA" id="ARBA00019465"/>
    </source>
</evidence>
<gene>
    <name evidence="14" type="ORF">CU635_07325</name>
    <name evidence="15" type="ORF">CVD25_12680</name>
</gene>
<dbReference type="PANTHER" id="PTHR43765:SF2">
    <property type="entry name" value="2-DEHYDROPANTOATE 2-REDUCTASE"/>
    <property type="match status" value="1"/>
</dbReference>
<name>A0A2N5GNM6_9BACI</name>
<dbReference type="GO" id="GO:0005737">
    <property type="term" value="C:cytoplasm"/>
    <property type="evidence" value="ECO:0007669"/>
    <property type="project" value="TreeGrafter"/>
</dbReference>
<evidence type="ECO:0000256" key="8">
    <source>
        <dbReference type="ARBA" id="ARBA00023002"/>
    </source>
</evidence>
<dbReference type="NCBIfam" id="TIGR00745">
    <property type="entry name" value="apbA_panE"/>
    <property type="match status" value="1"/>
</dbReference>
<evidence type="ECO:0000259" key="12">
    <source>
        <dbReference type="Pfam" id="PF02558"/>
    </source>
</evidence>
<dbReference type="GO" id="GO:0015940">
    <property type="term" value="P:pantothenate biosynthetic process"/>
    <property type="evidence" value="ECO:0007669"/>
    <property type="project" value="UniProtKB-UniPathway"/>
</dbReference>
<dbReference type="Pfam" id="PF02558">
    <property type="entry name" value="ApbA"/>
    <property type="match status" value="1"/>
</dbReference>
<keyword evidence="6 11" id="KW-0566">Pantothenate biosynthesis</keyword>
<dbReference type="PANTHER" id="PTHR43765">
    <property type="entry name" value="2-DEHYDROPANTOATE 2-REDUCTASE-RELATED"/>
    <property type="match status" value="1"/>
</dbReference>
<dbReference type="InterPro" id="IPR050838">
    <property type="entry name" value="Ketopantoate_reductase"/>
</dbReference>
<comment type="function">
    <text evidence="1 11">Catalyzes the NADPH-dependent reduction of ketopantoate into pantoic acid.</text>
</comment>
<dbReference type="SUPFAM" id="SSF51735">
    <property type="entry name" value="NAD(P)-binding Rossmann-fold domains"/>
    <property type="match status" value="1"/>
</dbReference>
<dbReference type="AlphaFoldDB" id="A0A2N5GNM6"/>
<evidence type="ECO:0000256" key="10">
    <source>
        <dbReference type="ARBA" id="ARBA00048793"/>
    </source>
</evidence>
<dbReference type="NCBIfam" id="NF005093">
    <property type="entry name" value="PRK06522.2-4"/>
    <property type="match status" value="1"/>
</dbReference>
<dbReference type="RefSeq" id="WP_101576516.1">
    <property type="nucleotide sequence ID" value="NZ_PGVA01000014.1"/>
</dbReference>
<dbReference type="Proteomes" id="UP000234951">
    <property type="component" value="Unassembled WGS sequence"/>
</dbReference>
<dbReference type="OrthoDB" id="9800163at2"/>
<evidence type="ECO:0000256" key="2">
    <source>
        <dbReference type="ARBA" id="ARBA00004994"/>
    </source>
</evidence>
<dbReference type="GO" id="GO:0008677">
    <property type="term" value="F:2-dehydropantoate 2-reductase activity"/>
    <property type="evidence" value="ECO:0007669"/>
    <property type="project" value="UniProtKB-EC"/>
</dbReference>
<dbReference type="SUPFAM" id="SSF48179">
    <property type="entry name" value="6-phosphogluconate dehydrogenase C-terminal domain-like"/>
    <property type="match status" value="1"/>
</dbReference>
<dbReference type="InterPro" id="IPR013328">
    <property type="entry name" value="6PGD_dom2"/>
</dbReference>
<reference evidence="15 17" key="2">
    <citation type="submission" date="2017-12" db="EMBL/GenBank/DDBJ databases">
        <title>Comparative Functional Genomics of Dry Heat Resistant strains isolated from the Viking Spacecraft.</title>
        <authorList>
            <person name="Seuylemezian A."/>
            <person name="Cooper K."/>
            <person name="Vaishampayan P."/>
        </authorList>
    </citation>
    <scope>NUCLEOTIDE SEQUENCE [LARGE SCALE GENOMIC DNA]</scope>
    <source>
        <strain evidence="15 17">ATCC 29669</strain>
    </source>
</reference>
<comment type="pathway">
    <text evidence="2 11">Cofactor biosynthesis; (R)-pantothenate biosynthesis; (R)-pantoate from 3-methyl-2-oxobutanoate: step 2/2.</text>
</comment>
<evidence type="ECO:0000256" key="6">
    <source>
        <dbReference type="ARBA" id="ARBA00022655"/>
    </source>
</evidence>
<dbReference type="Gene3D" id="3.40.50.720">
    <property type="entry name" value="NAD(P)-binding Rossmann-like Domain"/>
    <property type="match status" value="1"/>
</dbReference>
<evidence type="ECO:0000259" key="13">
    <source>
        <dbReference type="Pfam" id="PF08546"/>
    </source>
</evidence>
<comment type="catalytic activity">
    <reaction evidence="10 11">
        <text>(R)-pantoate + NADP(+) = 2-dehydropantoate + NADPH + H(+)</text>
        <dbReference type="Rhea" id="RHEA:16233"/>
        <dbReference type="ChEBI" id="CHEBI:11561"/>
        <dbReference type="ChEBI" id="CHEBI:15378"/>
        <dbReference type="ChEBI" id="CHEBI:15980"/>
        <dbReference type="ChEBI" id="CHEBI:57783"/>
        <dbReference type="ChEBI" id="CHEBI:58349"/>
        <dbReference type="EC" id="1.1.1.169"/>
    </reaction>
</comment>
<evidence type="ECO:0000256" key="1">
    <source>
        <dbReference type="ARBA" id="ARBA00002919"/>
    </source>
</evidence>
<protein>
    <recommendedName>
        <fullName evidence="5 11">2-dehydropantoate 2-reductase</fullName>
        <ecNumber evidence="4 11">1.1.1.169</ecNumber>
    </recommendedName>
    <alternativeName>
        <fullName evidence="9 11">Ketopantoate reductase</fullName>
    </alternativeName>
</protein>
<dbReference type="InterPro" id="IPR013752">
    <property type="entry name" value="KPA_reductase"/>
</dbReference>
<evidence type="ECO:0000256" key="11">
    <source>
        <dbReference type="RuleBase" id="RU362068"/>
    </source>
</evidence>
<dbReference type="Gene3D" id="1.10.1040.10">
    <property type="entry name" value="N-(1-d-carboxylethyl)-l-norvaline Dehydrogenase, domain 2"/>
    <property type="match status" value="1"/>
</dbReference>